<dbReference type="AlphaFoldDB" id="A0A0G0DI32"/>
<gene>
    <name evidence="3" type="ORF">UR93_C0014G0003</name>
</gene>
<keyword evidence="1" id="KW-1133">Transmembrane helix</keyword>
<feature type="transmembrane region" description="Helical" evidence="1">
    <location>
        <begin position="257"/>
        <end position="277"/>
    </location>
</feature>
<dbReference type="InterPro" id="IPR018776">
    <property type="entry name" value="Membrane_prot_PTPS-rel_domain"/>
</dbReference>
<feature type="transmembrane region" description="Helical" evidence="1">
    <location>
        <begin position="95"/>
        <end position="117"/>
    </location>
</feature>
<evidence type="ECO:0000313" key="4">
    <source>
        <dbReference type="Proteomes" id="UP000034316"/>
    </source>
</evidence>
<feature type="transmembrane region" description="Helical" evidence="1">
    <location>
        <begin position="307"/>
        <end position="324"/>
    </location>
</feature>
<name>A0A0G0DI32_9BACT</name>
<dbReference type="PATRIC" id="fig|1618333.3.peg.442"/>
<evidence type="ECO:0000259" key="2">
    <source>
        <dbReference type="Pfam" id="PF10131"/>
    </source>
</evidence>
<evidence type="ECO:0000256" key="1">
    <source>
        <dbReference type="SAM" id="Phobius"/>
    </source>
</evidence>
<keyword evidence="1" id="KW-0472">Membrane</keyword>
<comment type="caution">
    <text evidence="3">The sequence shown here is derived from an EMBL/GenBank/DDBJ whole genome shotgun (WGS) entry which is preliminary data.</text>
</comment>
<feature type="transmembrane region" description="Helical" evidence="1">
    <location>
        <begin position="284"/>
        <end position="301"/>
    </location>
</feature>
<feature type="transmembrane region" description="Helical" evidence="1">
    <location>
        <begin position="12"/>
        <end position="32"/>
    </location>
</feature>
<dbReference type="EMBL" id="LBRB01000014">
    <property type="protein sequence ID" value="KKP88411.1"/>
    <property type="molecule type" value="Genomic_DNA"/>
</dbReference>
<sequence>MKKFNWQKFEMVFFWFIIYFLIFNFLPPLKIFDLAVAGGGDLGSHQTALKIMAEKIFPGFFGWTNDWYLGMPIFSFYFPLPFWIGGLLTKIGIPLAIAFKIIVMLGTYTMPLSAYYFGKKIQAKYPILLAFAILFPLLFPPNTIIGGSIQSTFAGEFTHMWSLNFLLIFLGLIYEKKKIFLPSLAFSAMALSHMLSVVFAVSFIVIWWILKERNFKDFIYYIKLGIVSFLMISWWIIPFLIYRNFTTDLGYFAGRDLWTYIYENKMLWLAYVLILPINWLSKTSWYLIIASLTGILLWQIMPVGTGAWLPRFLAYYFVFIFLLATQNIALQKAQSIKIVGMIATLLFFFSFILIAKPQFIRGNFSYAMNPQLPEVSQQIINDLNSLPKGRILDEYDDEVSVFSSPRGMELIPVYTHHNYVAGLYLESALTTPISYLTMAELSYHKEQVGNYFQLIPQERITQDRAYEHLKFLAIDYILVGKTSNYFLSHPEQFELYKKYDNGLNLFIVKNINPIIEPVEFEPIILNKILGKIEREKLAITWMLDYLKIPVIINQEKLNQFEKVDDLFFLTEPKKFDRAKNITAPKIEISENIIKLSNLEPNVPYWIKISYHPAWKTKNGKIFQTLPGLMLTVPSANEMELKYQPLGF</sequence>
<dbReference type="Pfam" id="PF10131">
    <property type="entry name" value="PTPS_related"/>
    <property type="match status" value="1"/>
</dbReference>
<dbReference type="Proteomes" id="UP000034316">
    <property type="component" value="Unassembled WGS sequence"/>
</dbReference>
<keyword evidence="1" id="KW-0812">Transmembrane</keyword>
<feature type="transmembrane region" description="Helical" evidence="1">
    <location>
        <begin position="186"/>
        <end position="209"/>
    </location>
</feature>
<feature type="transmembrane region" description="Helical" evidence="1">
    <location>
        <begin position="123"/>
        <end position="145"/>
    </location>
</feature>
<feature type="domain" description="Membrane protein 6-pyruvoyl-tetrahydropterin synthase-related" evidence="2">
    <location>
        <begin position="74"/>
        <end position="443"/>
    </location>
</feature>
<protein>
    <recommendedName>
        <fullName evidence="2">Membrane protein 6-pyruvoyl-tetrahydropterin synthase-related domain-containing protein</fullName>
    </recommendedName>
</protein>
<proteinExistence type="predicted"/>
<feature type="transmembrane region" description="Helical" evidence="1">
    <location>
        <begin position="336"/>
        <end position="355"/>
    </location>
</feature>
<evidence type="ECO:0000313" key="3">
    <source>
        <dbReference type="EMBL" id="KKP88411.1"/>
    </source>
</evidence>
<accession>A0A0G0DI32</accession>
<feature type="transmembrane region" description="Helical" evidence="1">
    <location>
        <begin position="157"/>
        <end position="174"/>
    </location>
</feature>
<feature type="transmembrane region" description="Helical" evidence="1">
    <location>
        <begin position="67"/>
        <end position="88"/>
    </location>
</feature>
<feature type="transmembrane region" description="Helical" evidence="1">
    <location>
        <begin position="218"/>
        <end position="237"/>
    </location>
</feature>
<reference evidence="3 4" key="1">
    <citation type="journal article" date="2015" name="Nature">
        <title>rRNA introns, odd ribosomes, and small enigmatic genomes across a large radiation of phyla.</title>
        <authorList>
            <person name="Brown C.T."/>
            <person name="Hug L.A."/>
            <person name="Thomas B.C."/>
            <person name="Sharon I."/>
            <person name="Castelle C.J."/>
            <person name="Singh A."/>
            <person name="Wilkins M.J."/>
            <person name="Williams K.H."/>
            <person name="Banfield J.F."/>
        </authorList>
    </citation>
    <scope>NUCLEOTIDE SEQUENCE [LARGE SCALE GENOMIC DNA]</scope>
</reference>
<organism evidence="3 4">
    <name type="scientific">Berkelbacteria bacterium GW2011_GWA2_35_9</name>
    <dbReference type="NCBI Taxonomy" id="1618333"/>
    <lineage>
        <taxon>Bacteria</taxon>
        <taxon>Candidatus Berkelbacteria</taxon>
    </lineage>
</organism>